<evidence type="ECO:0000313" key="1">
    <source>
        <dbReference type="EMBL" id="WOL00740.1"/>
    </source>
</evidence>
<keyword evidence="2" id="KW-1185">Reference proteome</keyword>
<dbReference type="Proteomes" id="UP001327560">
    <property type="component" value="Chromosome 3"/>
</dbReference>
<dbReference type="AlphaFoldDB" id="A0AAQ3K4C2"/>
<proteinExistence type="predicted"/>
<reference evidence="1 2" key="1">
    <citation type="submission" date="2023-10" db="EMBL/GenBank/DDBJ databases">
        <title>Chromosome-scale genome assembly provides insights into flower coloration mechanisms of Canna indica.</title>
        <authorList>
            <person name="Li C."/>
        </authorList>
    </citation>
    <scope>NUCLEOTIDE SEQUENCE [LARGE SCALE GENOMIC DNA]</scope>
    <source>
        <tissue evidence="1">Flower</tissue>
    </source>
</reference>
<protein>
    <submittedName>
        <fullName evidence="1">Uncharacterized protein</fullName>
    </submittedName>
</protein>
<organism evidence="1 2">
    <name type="scientific">Canna indica</name>
    <name type="common">Indian-shot</name>
    <dbReference type="NCBI Taxonomy" id="4628"/>
    <lineage>
        <taxon>Eukaryota</taxon>
        <taxon>Viridiplantae</taxon>
        <taxon>Streptophyta</taxon>
        <taxon>Embryophyta</taxon>
        <taxon>Tracheophyta</taxon>
        <taxon>Spermatophyta</taxon>
        <taxon>Magnoliopsida</taxon>
        <taxon>Liliopsida</taxon>
        <taxon>Zingiberales</taxon>
        <taxon>Cannaceae</taxon>
        <taxon>Canna</taxon>
    </lineage>
</organism>
<dbReference type="EMBL" id="CP136892">
    <property type="protein sequence ID" value="WOL00740.1"/>
    <property type="molecule type" value="Genomic_DNA"/>
</dbReference>
<name>A0AAQ3K4C2_9LILI</name>
<gene>
    <name evidence="1" type="ORF">Cni_G09453</name>
</gene>
<sequence>MRNRHNKIWRLDNGNGGWCTTSESIELKAQDLFSSSSPLDPTSQFEHMRLKVTNTMNINLTQPIFEGEVKFIVFSLDSCAAPSDNGFTAKFYQCYWEIVGKDVCKAIQNLFSGGRMLKSFNHTHICLIPNVKNATSMAQANESYWRNLIDILHTYEQFSGQRVNLNKSLVFFSRNTSRPIREYLATLLQVPNVGA</sequence>
<evidence type="ECO:0000313" key="2">
    <source>
        <dbReference type="Proteomes" id="UP001327560"/>
    </source>
</evidence>
<accession>A0AAQ3K4C2</accession>